<dbReference type="Gene3D" id="3.60.120.10">
    <property type="entry name" value="Anthranilate synthase"/>
    <property type="match status" value="1"/>
</dbReference>
<dbReference type="Proteomes" id="UP001146067">
    <property type="component" value="Unassembled WGS sequence"/>
</dbReference>
<name>A0A9X3SU71_9ACTN</name>
<proteinExistence type="predicted"/>
<dbReference type="PANTHER" id="PTHR11236:SF9">
    <property type="entry name" value="ANTHRANILATE SYNTHASE COMPONENT 1"/>
    <property type="match status" value="1"/>
</dbReference>
<dbReference type="EMBL" id="JAPZVP010000011">
    <property type="protein sequence ID" value="MDA1361033.1"/>
    <property type="molecule type" value="Genomic_DNA"/>
</dbReference>
<feature type="domain" description="Anthranilate synthase component I N-terminal" evidence="2">
    <location>
        <begin position="21"/>
        <end position="176"/>
    </location>
</feature>
<comment type="caution">
    <text evidence="3">The sequence shown here is derived from an EMBL/GenBank/DDBJ whole genome shotgun (WGS) entry which is preliminary data.</text>
</comment>
<protein>
    <submittedName>
        <fullName evidence="3">Anthranilate synthase component I family protein</fullName>
    </submittedName>
</protein>
<evidence type="ECO:0000313" key="3">
    <source>
        <dbReference type="EMBL" id="MDA1361033.1"/>
    </source>
</evidence>
<accession>A0A9X3SU71</accession>
<gene>
    <name evidence="3" type="ORF">O1R50_15485</name>
</gene>
<dbReference type="RefSeq" id="WP_270110996.1">
    <property type="nucleotide sequence ID" value="NZ_JAPZVP010000011.1"/>
</dbReference>
<feature type="domain" description="Chorismate-utilising enzyme C-terminal" evidence="1">
    <location>
        <begin position="237"/>
        <end position="489"/>
    </location>
</feature>
<reference evidence="3" key="1">
    <citation type="submission" date="2022-12" db="EMBL/GenBank/DDBJ databases">
        <title>Gycomyces niveus sp.nov.,a novel actinomycete isolated from soil in Shouguan.</title>
        <authorList>
            <person name="Yang X."/>
        </authorList>
    </citation>
    <scope>NUCLEOTIDE SEQUENCE</scope>
    <source>
        <strain evidence="3">NEAU-A15</strain>
    </source>
</reference>
<sequence length="515" mass="56066">MSAGADRPLIELRHFACKAEDPFASFIRLRAAEGEQNVFLFESLAGPAADKTRAMIGATPLLDVVVRDGVLEFDGQEPWLAWAVRRMAGFGGAYAVDGRFFRLTERTELWEALRHLESGLDVDGLDARRFGFGFVAMLSYDAVTYIETLPRLIEAHDRVPDAVFRIYRSVIEVDLVRGDSRLTVAHCPEWTESGGEPDPADVHRRIEAALATGDTGPDAVPDAPLGDVEPELTITPESYGERVERSLDRIRAGDIYQVQIGHEVRMRGKRSDLDVYLRMRANNPSPYMGFVPFDDLTLLSASPELHVRIETDRLTMRPIAGTARRGATAAEDEARAAALRGDEKEIAEHIMLVDLCRNDLGRVADPGSVEVDDLMNVETYSHVLHLVSTVTADLADGFDAYDVIRATFPAGTMTGAPKLRAMEIIEATETSRRGMYAGAFGVIGFGGFTNLALSIRTVVASGDAYTARASAGVVADSSPEGEWRETLAKLGSSIHAVVGQSAPTPHGHALEGETR</sequence>
<dbReference type="Pfam" id="PF00425">
    <property type="entry name" value="Chorismate_bind"/>
    <property type="match status" value="1"/>
</dbReference>
<dbReference type="SUPFAM" id="SSF56322">
    <property type="entry name" value="ADC synthase"/>
    <property type="match status" value="1"/>
</dbReference>
<dbReference type="InterPro" id="IPR005801">
    <property type="entry name" value="ADC_synthase"/>
</dbReference>
<keyword evidence="4" id="KW-1185">Reference proteome</keyword>
<evidence type="ECO:0000259" key="2">
    <source>
        <dbReference type="Pfam" id="PF04715"/>
    </source>
</evidence>
<organism evidence="3 4">
    <name type="scientific">Glycomyces luteolus</name>
    <dbReference type="NCBI Taxonomy" id="2670330"/>
    <lineage>
        <taxon>Bacteria</taxon>
        <taxon>Bacillati</taxon>
        <taxon>Actinomycetota</taxon>
        <taxon>Actinomycetes</taxon>
        <taxon>Glycomycetales</taxon>
        <taxon>Glycomycetaceae</taxon>
        <taxon>Glycomyces</taxon>
    </lineage>
</organism>
<dbReference type="InterPro" id="IPR006805">
    <property type="entry name" value="Anth_synth_I_N"/>
</dbReference>
<evidence type="ECO:0000259" key="1">
    <source>
        <dbReference type="Pfam" id="PF00425"/>
    </source>
</evidence>
<dbReference type="GO" id="GO:0000162">
    <property type="term" value="P:L-tryptophan biosynthetic process"/>
    <property type="evidence" value="ECO:0007669"/>
    <property type="project" value="TreeGrafter"/>
</dbReference>
<evidence type="ECO:0000313" key="4">
    <source>
        <dbReference type="Proteomes" id="UP001146067"/>
    </source>
</evidence>
<dbReference type="PANTHER" id="PTHR11236">
    <property type="entry name" value="AMINOBENZOATE/ANTHRANILATE SYNTHASE"/>
    <property type="match status" value="1"/>
</dbReference>
<dbReference type="InterPro" id="IPR019999">
    <property type="entry name" value="Anth_synth_I-like"/>
</dbReference>
<dbReference type="AlphaFoldDB" id="A0A9X3SU71"/>
<dbReference type="Pfam" id="PF04715">
    <property type="entry name" value="Anth_synt_I_N"/>
    <property type="match status" value="1"/>
</dbReference>
<dbReference type="PRINTS" id="PR00095">
    <property type="entry name" value="ANTSNTHASEI"/>
</dbReference>
<dbReference type="InterPro" id="IPR015890">
    <property type="entry name" value="Chorismate_C"/>
</dbReference>